<dbReference type="Proteomes" id="UP000681075">
    <property type="component" value="Unassembled WGS sequence"/>
</dbReference>
<organism evidence="3 4">
    <name type="scientific">Roseiterribacter gracilis</name>
    <dbReference type="NCBI Taxonomy" id="2812848"/>
    <lineage>
        <taxon>Bacteria</taxon>
        <taxon>Pseudomonadati</taxon>
        <taxon>Pseudomonadota</taxon>
        <taxon>Alphaproteobacteria</taxon>
        <taxon>Rhodospirillales</taxon>
        <taxon>Roseiterribacteraceae</taxon>
        <taxon>Roseiterribacter</taxon>
    </lineage>
</organism>
<name>A0A8S8XHJ1_9PROT</name>
<gene>
    <name evidence="3" type="ORF">TMPK1_29120</name>
</gene>
<dbReference type="Pfam" id="PF01078">
    <property type="entry name" value="Mg_chelatase"/>
    <property type="match status" value="1"/>
</dbReference>
<proteinExistence type="predicted"/>
<feature type="domain" description="Magnesium chelatase ChlI-like catalytic" evidence="1">
    <location>
        <begin position="1"/>
        <end position="169"/>
    </location>
</feature>
<reference evidence="3" key="1">
    <citation type="submission" date="2021-02" db="EMBL/GenBank/DDBJ databases">
        <title>Genome sequence of Rhodospirillales sp. strain TMPK1 isolated from soil.</title>
        <authorList>
            <person name="Nakai R."/>
            <person name="Kusada H."/>
            <person name="Tamaki H."/>
        </authorList>
    </citation>
    <scope>NUCLEOTIDE SEQUENCE</scope>
    <source>
        <strain evidence="3">TMPK1</strain>
    </source>
</reference>
<evidence type="ECO:0000259" key="1">
    <source>
        <dbReference type="Pfam" id="PF01078"/>
    </source>
</evidence>
<dbReference type="Gene3D" id="3.40.50.300">
    <property type="entry name" value="P-loop containing nucleotide triphosphate hydrolases"/>
    <property type="match status" value="1"/>
</dbReference>
<dbReference type="InterPro" id="IPR000523">
    <property type="entry name" value="Mg_chelatse_chII-like_cat_dom"/>
</dbReference>
<dbReference type="PANTHER" id="PTHR32039">
    <property type="entry name" value="MAGNESIUM-CHELATASE SUBUNIT CHLI"/>
    <property type="match status" value="1"/>
</dbReference>
<feature type="domain" description="Mg chelatase-related protein C-terminal" evidence="2">
    <location>
        <begin position="177"/>
        <end position="272"/>
    </location>
</feature>
<evidence type="ECO:0008006" key="5">
    <source>
        <dbReference type="Google" id="ProtNLM"/>
    </source>
</evidence>
<evidence type="ECO:0000259" key="2">
    <source>
        <dbReference type="Pfam" id="PF13335"/>
    </source>
</evidence>
<dbReference type="Pfam" id="PF13335">
    <property type="entry name" value="Mg_chelatase_C"/>
    <property type="match status" value="1"/>
</dbReference>
<accession>A0A8S8XHJ1</accession>
<dbReference type="SUPFAM" id="SSF52540">
    <property type="entry name" value="P-loop containing nucleoside triphosphate hydrolases"/>
    <property type="match status" value="1"/>
</dbReference>
<dbReference type="PANTHER" id="PTHR32039:SF7">
    <property type="entry name" value="COMPETENCE PROTEIN COMM"/>
    <property type="match status" value="1"/>
</dbReference>
<dbReference type="EMBL" id="BOPV01000001">
    <property type="protein sequence ID" value="GIL40675.1"/>
    <property type="molecule type" value="Genomic_DNA"/>
</dbReference>
<dbReference type="InterPro" id="IPR025158">
    <property type="entry name" value="Mg_chelat-rel_C"/>
</dbReference>
<evidence type="ECO:0000313" key="3">
    <source>
        <dbReference type="EMBL" id="GIL40675.1"/>
    </source>
</evidence>
<dbReference type="GO" id="GO:0005524">
    <property type="term" value="F:ATP binding"/>
    <property type="evidence" value="ECO:0007669"/>
    <property type="project" value="InterPro"/>
</dbReference>
<comment type="caution">
    <text evidence="3">The sequence shown here is derived from an EMBL/GenBank/DDBJ whole genome shotgun (WGS) entry which is preliminary data.</text>
</comment>
<keyword evidence="4" id="KW-1185">Reference proteome</keyword>
<evidence type="ECO:0000313" key="4">
    <source>
        <dbReference type="Proteomes" id="UP000681075"/>
    </source>
</evidence>
<dbReference type="AlphaFoldDB" id="A0A8S8XHJ1"/>
<protein>
    <recommendedName>
        <fullName evidence="5">Competence protein ComM</fullName>
    </recommendedName>
</protein>
<dbReference type="InterPro" id="IPR027417">
    <property type="entry name" value="P-loop_NTPase"/>
</dbReference>
<sequence length="274" mass="29272">MLAARLPGLLPPLTPGEALEASMIHSLAGALPDGGLVRNRPFRAPHHSASMPALIGGGARARPGEVSLAHRGVLFLDELPEFQRSALEALRQPIESGQAVVARVHSHVTYPARFQLVAAMNPCRCGWISDAMRACSKAPKCAQDYQGRISGPLLDRIDLTVETPTVAASSLSRTPRGESSAIVAARVAKARDVQALRWGRDGATNAEADGDALDRACAPDEAGRVLLDEAAERFHFSARAYRRVLRVARTVADLEGADAVRRLHVAEAISYRAS</sequence>
<dbReference type="InterPro" id="IPR045006">
    <property type="entry name" value="CHLI-like"/>
</dbReference>